<evidence type="ECO:0000256" key="1">
    <source>
        <dbReference type="ARBA" id="ARBA00022737"/>
    </source>
</evidence>
<feature type="region of interest" description="Disordered" evidence="4">
    <location>
        <begin position="675"/>
        <end position="699"/>
    </location>
</feature>
<feature type="compositionally biased region" description="Basic and acidic residues" evidence="4">
    <location>
        <begin position="457"/>
        <end position="475"/>
    </location>
</feature>
<keyword evidence="1" id="KW-0677">Repeat</keyword>
<dbReference type="PROSITE" id="PS50102">
    <property type="entry name" value="RRM"/>
    <property type="match status" value="2"/>
</dbReference>
<feature type="compositionally biased region" description="Pro residues" evidence="4">
    <location>
        <begin position="847"/>
        <end position="856"/>
    </location>
</feature>
<dbReference type="OrthoDB" id="271725at2759"/>
<dbReference type="PANTHER" id="PTHR24012">
    <property type="entry name" value="RNA BINDING PROTEIN"/>
    <property type="match status" value="1"/>
</dbReference>
<feature type="region of interest" description="Disordered" evidence="4">
    <location>
        <begin position="1331"/>
        <end position="1359"/>
    </location>
</feature>
<feature type="region of interest" description="Disordered" evidence="4">
    <location>
        <begin position="798"/>
        <end position="823"/>
    </location>
</feature>
<feature type="compositionally biased region" description="Polar residues" evidence="4">
    <location>
        <begin position="424"/>
        <end position="440"/>
    </location>
</feature>
<reference evidence="6 7" key="1">
    <citation type="journal article" date="2019" name="Nat. Ecol. Evol.">
        <title>Megaphylogeny resolves global patterns of mushroom evolution.</title>
        <authorList>
            <person name="Varga T."/>
            <person name="Krizsan K."/>
            <person name="Foldi C."/>
            <person name="Dima B."/>
            <person name="Sanchez-Garcia M."/>
            <person name="Sanchez-Ramirez S."/>
            <person name="Szollosi G.J."/>
            <person name="Szarkandi J.G."/>
            <person name="Papp V."/>
            <person name="Albert L."/>
            <person name="Andreopoulos W."/>
            <person name="Angelini C."/>
            <person name="Antonin V."/>
            <person name="Barry K.W."/>
            <person name="Bougher N.L."/>
            <person name="Buchanan P."/>
            <person name="Buyck B."/>
            <person name="Bense V."/>
            <person name="Catcheside P."/>
            <person name="Chovatia M."/>
            <person name="Cooper J."/>
            <person name="Damon W."/>
            <person name="Desjardin D."/>
            <person name="Finy P."/>
            <person name="Geml J."/>
            <person name="Haridas S."/>
            <person name="Hughes K."/>
            <person name="Justo A."/>
            <person name="Karasinski D."/>
            <person name="Kautmanova I."/>
            <person name="Kiss B."/>
            <person name="Kocsube S."/>
            <person name="Kotiranta H."/>
            <person name="LaButti K.M."/>
            <person name="Lechner B.E."/>
            <person name="Liimatainen K."/>
            <person name="Lipzen A."/>
            <person name="Lukacs Z."/>
            <person name="Mihaltcheva S."/>
            <person name="Morgado L.N."/>
            <person name="Niskanen T."/>
            <person name="Noordeloos M.E."/>
            <person name="Ohm R.A."/>
            <person name="Ortiz-Santana B."/>
            <person name="Ovrebo C."/>
            <person name="Racz N."/>
            <person name="Riley R."/>
            <person name="Savchenko A."/>
            <person name="Shiryaev A."/>
            <person name="Soop K."/>
            <person name="Spirin V."/>
            <person name="Szebenyi C."/>
            <person name="Tomsovsky M."/>
            <person name="Tulloss R.E."/>
            <person name="Uehling J."/>
            <person name="Grigoriev I.V."/>
            <person name="Vagvolgyi C."/>
            <person name="Papp T."/>
            <person name="Martin F.M."/>
            <person name="Miettinen O."/>
            <person name="Hibbett D.S."/>
            <person name="Nagy L.G."/>
        </authorList>
    </citation>
    <scope>NUCLEOTIDE SEQUENCE [LARGE SCALE GENOMIC DNA]</scope>
    <source>
        <strain evidence="6 7">CBS 121175</strain>
    </source>
</reference>
<feature type="region of interest" description="Disordered" evidence="4">
    <location>
        <begin position="1071"/>
        <end position="1094"/>
    </location>
</feature>
<feature type="region of interest" description="Disordered" evidence="4">
    <location>
        <begin position="230"/>
        <end position="310"/>
    </location>
</feature>
<feature type="region of interest" description="Disordered" evidence="4">
    <location>
        <begin position="202"/>
        <end position="221"/>
    </location>
</feature>
<dbReference type="EMBL" id="ML210187">
    <property type="protein sequence ID" value="TFK25355.1"/>
    <property type="molecule type" value="Genomic_DNA"/>
</dbReference>
<feature type="region of interest" description="Disordered" evidence="4">
    <location>
        <begin position="1194"/>
        <end position="1269"/>
    </location>
</feature>
<dbReference type="Gene3D" id="3.30.70.330">
    <property type="match status" value="2"/>
</dbReference>
<evidence type="ECO:0000256" key="2">
    <source>
        <dbReference type="ARBA" id="ARBA00022884"/>
    </source>
</evidence>
<evidence type="ECO:0000259" key="5">
    <source>
        <dbReference type="PROSITE" id="PS50102"/>
    </source>
</evidence>
<sequence length="1359" mass="144120">MSNWVLGLPNCVVGYVRRWIGTWKRWAGWEWACAAVSAGGVPVGQCELLLGQNVGSDRGWTSDWAGDSRRARSYSTLVSEPRRPPPPTSHPDIYPLSFPFLPPLNEHPAPFLFAGNPVWDGRNVVSPGRCDAMLSVPVEATLSFNAERGDGNGGVVVDLEDVLIDRGSADNLSGSSDDVEIYLNDMGLDTSSGLANCDERAVDESPLLPGGPRFSSGPTVNQRYTHIPLLSTAPNPESESSHSDPKASAETIQEPTATSTPPRSIARNLAEPRTSTPRSLLSPVPDFDSPQIPPATRMATVPLPDMDDDPTLSIPTSMEQLDFGQEHQLPSHGGYPRKSPLEKPRLRPLSLTPGPLVVPAMATPPPSSPLPSVPGGRPGGNYPSTAPAHTTYFGAEMLGSCYNDSIPPSSNATAFNAKPLSFPNHPSMQPSSSYTQTQPLPQLPTFAPALSAISERSVSKDDLDVSFDSDRRSLGDDNFSSNRADQRDMQSGQRQQGEVQPIGVHPHLGNNSASTGVTLIPNHQQYGTITVSNSVISFPNSSSQPPTPLSAGSVMPSVTSPLAQDESGKTSSSSSSSGRGVDSQNGKTPNVYINGLPPHFPEDQLYALCAPFGEVKSVRTFTRHVRDSESGYGFVLFETVDAAERCIGVLRKYRNLHPTFSKQVHKIPGTVYAQASVHQGSGQSDSSDGYRGWDGSEDDQDASFKARMEALADPLSTNLYMEGLPLSIDEPTLGNLVAPHRIISSRFFQTRLSNPPRIIAFVRLDTRAGAEEIVERLHGRMVRGWNDAGSRISVRFADTSEQRELRRQERASKEGGGASMGDSPARLTIAQAALLNLRGHDLQSGPSLPPPPPPSAGPAKAQVSGYPVIGQRGLDWPGREEGVDGREVIGAGRGLALGVAATSRTQLGNGAPGLEYSAFANGPGAVGPNSAAHHRNYQLLDGTNDVTAGVVGGNPFRVEYGRSGSGIDPAMQSLLESLNMTESMSVPVEQREVYRQQLEQQLLQEYQGQEYGGGEMLQYGYGGSGVASTHTGYTPAEEYIMRSHLERQLQLQLQYGGMSVEERAAVILQQQAQRKRPTPLDLGQRRKEGVDGGGRGYGRGQMSDEEAFHAQAPGSAYGAGSVMSDQQQQQQNRMSGQYQAGVEEGHQVHMRANTIPYHRASVSGVAGAGQMIAQGQGQGQTQGARHYSRNSVGRMALSGQGDGGGDGGVRRRESVGGVGEGNGYRTSMYQNQSQNQGQGQGQGQREGYEESGRSSSDVSPGLAYSSHSPSMISPALTTYSGNSPSMISPALTYSSQTQTPSTLSPATPFFGTFGSGEGFKGGQGGVQSGGEGVGVGGGEGAHGKSGMGGKGGVKSAGIR</sequence>
<keyword evidence="2 3" id="KW-0694">RNA-binding</keyword>
<dbReference type="SMART" id="SM00360">
    <property type="entry name" value="RRM"/>
    <property type="match status" value="2"/>
</dbReference>
<dbReference type="InterPro" id="IPR000504">
    <property type="entry name" value="RRM_dom"/>
</dbReference>
<dbReference type="InterPro" id="IPR035979">
    <property type="entry name" value="RBD_domain_sf"/>
</dbReference>
<proteinExistence type="predicted"/>
<evidence type="ECO:0000313" key="7">
    <source>
        <dbReference type="Proteomes" id="UP000307440"/>
    </source>
</evidence>
<feature type="compositionally biased region" description="Basic and acidic residues" evidence="4">
    <location>
        <begin position="798"/>
        <end position="813"/>
    </location>
</feature>
<feature type="domain" description="RRM" evidence="5">
    <location>
        <begin position="589"/>
        <end position="663"/>
    </location>
</feature>
<dbReference type="Pfam" id="PF00076">
    <property type="entry name" value="RRM_1"/>
    <property type="match status" value="1"/>
</dbReference>
<name>A0A5C3KYK0_COPMA</name>
<organism evidence="6 7">
    <name type="scientific">Coprinopsis marcescibilis</name>
    <name type="common">Agaric fungus</name>
    <name type="synonym">Psathyrella marcescibilis</name>
    <dbReference type="NCBI Taxonomy" id="230819"/>
    <lineage>
        <taxon>Eukaryota</taxon>
        <taxon>Fungi</taxon>
        <taxon>Dikarya</taxon>
        <taxon>Basidiomycota</taxon>
        <taxon>Agaricomycotina</taxon>
        <taxon>Agaricomycetes</taxon>
        <taxon>Agaricomycetidae</taxon>
        <taxon>Agaricales</taxon>
        <taxon>Agaricineae</taxon>
        <taxon>Psathyrellaceae</taxon>
        <taxon>Coprinopsis</taxon>
    </lineage>
</organism>
<protein>
    <recommendedName>
        <fullName evidence="5">RRM domain-containing protein</fullName>
    </recommendedName>
</protein>
<feature type="region of interest" description="Disordered" evidence="4">
    <location>
        <begin position="362"/>
        <end position="381"/>
    </location>
</feature>
<evidence type="ECO:0000256" key="3">
    <source>
        <dbReference type="PROSITE-ProRule" id="PRU00176"/>
    </source>
</evidence>
<evidence type="ECO:0000313" key="6">
    <source>
        <dbReference type="EMBL" id="TFK25355.1"/>
    </source>
</evidence>
<feature type="compositionally biased region" description="Low complexity" evidence="4">
    <location>
        <begin position="679"/>
        <end position="689"/>
    </location>
</feature>
<feature type="region of interest" description="Disordered" evidence="4">
    <location>
        <begin position="417"/>
        <end position="442"/>
    </location>
</feature>
<keyword evidence="7" id="KW-1185">Reference proteome</keyword>
<evidence type="ECO:0000256" key="4">
    <source>
        <dbReference type="SAM" id="MobiDB-lite"/>
    </source>
</evidence>
<dbReference type="SUPFAM" id="SSF54928">
    <property type="entry name" value="RNA-binding domain, RBD"/>
    <property type="match status" value="1"/>
</dbReference>
<feature type="region of interest" description="Disordered" evidence="4">
    <location>
        <begin position="537"/>
        <end position="591"/>
    </location>
</feature>
<dbReference type="Proteomes" id="UP000307440">
    <property type="component" value="Unassembled WGS sequence"/>
</dbReference>
<feature type="domain" description="RRM" evidence="5">
    <location>
        <begin position="717"/>
        <end position="799"/>
    </location>
</feature>
<feature type="region of interest" description="Disordered" evidence="4">
    <location>
        <begin position="457"/>
        <end position="518"/>
    </location>
</feature>
<feature type="compositionally biased region" description="Polar residues" evidence="4">
    <location>
        <begin position="478"/>
        <end position="498"/>
    </location>
</feature>
<feature type="compositionally biased region" description="Pro residues" evidence="4">
    <location>
        <begin position="362"/>
        <end position="372"/>
    </location>
</feature>
<dbReference type="GO" id="GO:0003723">
    <property type="term" value="F:RNA binding"/>
    <property type="evidence" value="ECO:0007669"/>
    <property type="project" value="UniProtKB-UniRule"/>
</dbReference>
<gene>
    <name evidence="6" type="ORF">FA15DRAFT_693841</name>
</gene>
<feature type="compositionally biased region" description="Polar residues" evidence="4">
    <location>
        <begin position="509"/>
        <end position="518"/>
    </location>
</feature>
<dbReference type="InterPro" id="IPR012677">
    <property type="entry name" value="Nucleotide-bd_a/b_plait_sf"/>
</dbReference>
<feature type="region of interest" description="Disordered" evidence="4">
    <location>
        <begin position="840"/>
        <end position="863"/>
    </location>
</feature>
<accession>A0A5C3KYK0</accession>
<feature type="compositionally biased region" description="Polar residues" evidence="4">
    <location>
        <begin position="250"/>
        <end position="262"/>
    </location>
</feature>